<gene>
    <name evidence="1" type="ORF">Plil01_001013600</name>
</gene>
<dbReference type="Proteomes" id="UP001165083">
    <property type="component" value="Unassembled WGS sequence"/>
</dbReference>
<accession>A0A9W6U3Y1</accession>
<proteinExistence type="predicted"/>
<reference evidence="1" key="1">
    <citation type="submission" date="2023-04" db="EMBL/GenBank/DDBJ databases">
        <title>Phytophthora lilii NBRC 32176.</title>
        <authorList>
            <person name="Ichikawa N."/>
            <person name="Sato H."/>
            <person name="Tonouchi N."/>
        </authorList>
    </citation>
    <scope>NUCLEOTIDE SEQUENCE</scope>
    <source>
        <strain evidence="1">NBRC 32176</strain>
    </source>
</reference>
<organism evidence="1 2">
    <name type="scientific">Phytophthora lilii</name>
    <dbReference type="NCBI Taxonomy" id="2077276"/>
    <lineage>
        <taxon>Eukaryota</taxon>
        <taxon>Sar</taxon>
        <taxon>Stramenopiles</taxon>
        <taxon>Oomycota</taxon>
        <taxon>Peronosporomycetes</taxon>
        <taxon>Peronosporales</taxon>
        <taxon>Peronosporaceae</taxon>
        <taxon>Phytophthora</taxon>
    </lineage>
</organism>
<keyword evidence="2" id="KW-1185">Reference proteome</keyword>
<protein>
    <submittedName>
        <fullName evidence="1">Unnamed protein product</fullName>
    </submittedName>
</protein>
<dbReference type="EMBL" id="BSXW01000525">
    <property type="protein sequence ID" value="GMF24677.1"/>
    <property type="molecule type" value="Genomic_DNA"/>
</dbReference>
<dbReference type="Gene3D" id="3.40.50.300">
    <property type="entry name" value="P-loop containing nucleotide triphosphate hydrolases"/>
    <property type="match status" value="1"/>
</dbReference>
<evidence type="ECO:0000313" key="2">
    <source>
        <dbReference type="Proteomes" id="UP001165083"/>
    </source>
</evidence>
<dbReference type="AlphaFoldDB" id="A0A9W6U3Y1"/>
<dbReference type="InterPro" id="IPR027417">
    <property type="entry name" value="P-loop_NTPase"/>
</dbReference>
<dbReference type="OrthoDB" id="2131500at2759"/>
<comment type="caution">
    <text evidence="1">The sequence shown here is derived from an EMBL/GenBank/DDBJ whole genome shotgun (WGS) entry which is preliminary data.</text>
</comment>
<name>A0A9W6U3Y1_9STRA</name>
<evidence type="ECO:0000313" key="1">
    <source>
        <dbReference type="EMBL" id="GMF24677.1"/>
    </source>
</evidence>
<sequence length="214" mass="24780">MRLFRNSSASPKTDQLLYFIKNIINPNFEFIKLDYNYIGFKNGIYDLSNATFILTADIVENIQVRTYIDSEFEIDNDHAPLLNQYLRFQFDDETIKFIYFMIGRSMTKLNDKFDFDEQFGLSEYAKKQILCCDAMNNLAKTLPKADFLSMGTRGSVQCPVKGKGSIPAHDWDIPTIINSNKLPNYKDEAGEVIRRLLVANFKKNRSGRNQKHES</sequence>